<protein>
    <submittedName>
        <fullName evidence="1">25934_t:CDS:1</fullName>
    </submittedName>
</protein>
<evidence type="ECO:0000313" key="2">
    <source>
        <dbReference type="Proteomes" id="UP000789920"/>
    </source>
</evidence>
<organism evidence="1 2">
    <name type="scientific">Racocetra persica</name>
    <dbReference type="NCBI Taxonomy" id="160502"/>
    <lineage>
        <taxon>Eukaryota</taxon>
        <taxon>Fungi</taxon>
        <taxon>Fungi incertae sedis</taxon>
        <taxon>Mucoromycota</taxon>
        <taxon>Glomeromycotina</taxon>
        <taxon>Glomeromycetes</taxon>
        <taxon>Diversisporales</taxon>
        <taxon>Gigasporaceae</taxon>
        <taxon>Racocetra</taxon>
    </lineage>
</organism>
<reference evidence="1" key="1">
    <citation type="submission" date="2021-06" db="EMBL/GenBank/DDBJ databases">
        <authorList>
            <person name="Kallberg Y."/>
            <person name="Tangrot J."/>
            <person name="Rosling A."/>
        </authorList>
    </citation>
    <scope>NUCLEOTIDE SEQUENCE</scope>
    <source>
        <strain evidence="1">MA461A</strain>
    </source>
</reference>
<proteinExistence type="predicted"/>
<keyword evidence="2" id="KW-1185">Reference proteome</keyword>
<evidence type="ECO:0000313" key="1">
    <source>
        <dbReference type="EMBL" id="CAG8735929.1"/>
    </source>
</evidence>
<dbReference type="EMBL" id="CAJVQC010027271">
    <property type="protein sequence ID" value="CAG8735929.1"/>
    <property type="molecule type" value="Genomic_DNA"/>
</dbReference>
<name>A0ACA9Q4W0_9GLOM</name>
<sequence length="126" mass="14234">AGNAILNAFCENFSLTHLNLSANRLDDHNCAVLAEMLQKNTTLLSLNLNYNQIGRNGSFVTNSLSKNKSLEFLGLRHNNLLPITIESFLESLFLNTTLIQLDLLRVLDDDQIIVIQKEEKYFPILS</sequence>
<accession>A0ACA9Q4W0</accession>
<gene>
    <name evidence="1" type="ORF">RPERSI_LOCUS12654</name>
</gene>
<dbReference type="Proteomes" id="UP000789920">
    <property type="component" value="Unassembled WGS sequence"/>
</dbReference>
<feature type="non-terminal residue" evidence="1">
    <location>
        <position position="1"/>
    </location>
</feature>
<comment type="caution">
    <text evidence="1">The sequence shown here is derived from an EMBL/GenBank/DDBJ whole genome shotgun (WGS) entry which is preliminary data.</text>
</comment>